<dbReference type="PRINTS" id="PR00909">
    <property type="entry name" value="SPERMDNBNDNG"/>
</dbReference>
<feature type="chain" id="PRO_5039307301" evidence="6">
    <location>
        <begin position="26"/>
        <end position="354"/>
    </location>
</feature>
<dbReference type="PANTHER" id="PTHR30222:SF17">
    <property type="entry name" value="SPERMIDINE_PUTRESCINE-BINDING PERIPLASMIC PROTEIN"/>
    <property type="match status" value="1"/>
</dbReference>
<dbReference type="CDD" id="cd13590">
    <property type="entry name" value="PBP2_PotD_PotF_like"/>
    <property type="match status" value="1"/>
</dbReference>
<dbReference type="AlphaFoldDB" id="D6GPU4"/>
<dbReference type="PATRIC" id="fig|546269.5.peg.1200"/>
<evidence type="ECO:0000256" key="6">
    <source>
        <dbReference type="SAM" id="SignalP"/>
    </source>
</evidence>
<dbReference type="STRING" id="546269.HMPREF0389_00717"/>
<keyword evidence="3 6" id="KW-0732">Signal</keyword>
<dbReference type="SUPFAM" id="SSF53850">
    <property type="entry name" value="Periplasmic binding protein-like II"/>
    <property type="match status" value="1"/>
</dbReference>
<dbReference type="eggNOG" id="COG0687">
    <property type="taxonomic scope" value="Bacteria"/>
</dbReference>
<evidence type="ECO:0000313" key="8">
    <source>
        <dbReference type="Proteomes" id="UP000007468"/>
    </source>
</evidence>
<dbReference type="PIRSF" id="PIRSF019574">
    <property type="entry name" value="Periplasmic_polyamine_BP"/>
    <property type="match status" value="1"/>
</dbReference>
<dbReference type="Gene3D" id="3.40.190.10">
    <property type="entry name" value="Periplasmic binding protein-like II"/>
    <property type="match status" value="2"/>
</dbReference>
<reference evidence="8" key="1">
    <citation type="submission" date="2010-12" db="EMBL/GenBank/DDBJ databases">
        <title>The genome sequence of Filifactor alocis strain ATCC 35896.</title>
        <authorList>
            <consortium name="The Broad Institute Genome Sequencing Platform"/>
            <person name="Ward D."/>
            <person name="Earl A."/>
            <person name="Feldgarden M."/>
            <person name="Young S.K."/>
            <person name="Gargeya S."/>
            <person name="Zeng Q."/>
            <person name="Alvarado L."/>
            <person name="Berlin A."/>
            <person name="Bochicchio J."/>
            <person name="Chapman S.B."/>
            <person name="Chen Z."/>
            <person name="Freedman E."/>
            <person name="Gellesch M."/>
            <person name="Goldberg J."/>
            <person name="Griggs A."/>
            <person name="Gujja S."/>
            <person name="Heilman E."/>
            <person name="Heiman D."/>
            <person name="Howarth C."/>
            <person name="Mehta T."/>
            <person name="Neiman D."/>
            <person name="Pearson M."/>
            <person name="Roberts A."/>
            <person name="Saif S."/>
            <person name="Shea T."/>
            <person name="Shenoy N."/>
            <person name="Sisk P."/>
            <person name="Stolte C."/>
            <person name="Sykes S."/>
            <person name="White J."/>
            <person name="Yandava C."/>
            <person name="Izard J."/>
            <person name="Blanton J.M."/>
            <person name="Baranova O.V."/>
            <person name="Tanner A.C."/>
            <person name="Dewhirst F.E."/>
            <person name="Haas B."/>
            <person name="Nusbaum C."/>
            <person name="Birren B."/>
        </authorList>
    </citation>
    <scope>NUCLEOTIDE SEQUENCE [LARGE SCALE GENOMIC DNA]</scope>
    <source>
        <strain evidence="8">ATCC 35896 / D40 B5</strain>
    </source>
</reference>
<evidence type="ECO:0000313" key="7">
    <source>
        <dbReference type="EMBL" id="EFE28797.1"/>
    </source>
</evidence>
<gene>
    <name evidence="7" type="ordered locus">HMPREF0389_00717</name>
</gene>
<proteinExistence type="predicted"/>
<keyword evidence="2" id="KW-0813">Transport</keyword>
<dbReference type="GO" id="GO:0015846">
    <property type="term" value="P:polyamine transport"/>
    <property type="evidence" value="ECO:0007669"/>
    <property type="project" value="InterPro"/>
</dbReference>
<keyword evidence="8" id="KW-1185">Reference proteome</keyword>
<comment type="subcellular location">
    <subcellularLocation>
        <location evidence="1">Periplasm</location>
    </subcellularLocation>
</comment>
<evidence type="ECO:0000256" key="2">
    <source>
        <dbReference type="ARBA" id="ARBA00022448"/>
    </source>
</evidence>
<dbReference type="GO" id="GO:0042597">
    <property type="term" value="C:periplasmic space"/>
    <property type="evidence" value="ECO:0007669"/>
    <property type="project" value="UniProtKB-SubCell"/>
</dbReference>
<feature type="signal peptide" evidence="6">
    <location>
        <begin position="1"/>
        <end position="25"/>
    </location>
</feature>
<evidence type="ECO:0000256" key="4">
    <source>
        <dbReference type="ARBA" id="ARBA00022764"/>
    </source>
</evidence>
<evidence type="ECO:0000256" key="1">
    <source>
        <dbReference type="ARBA" id="ARBA00004418"/>
    </source>
</evidence>
<evidence type="ECO:0000256" key="5">
    <source>
        <dbReference type="PIRSR" id="PIRSR019574-1"/>
    </source>
</evidence>
<dbReference type="InterPro" id="IPR001188">
    <property type="entry name" value="Sperm_putr-bd"/>
</dbReference>
<dbReference type="InterPro" id="IPR006059">
    <property type="entry name" value="SBP"/>
</dbReference>
<sequence length="354" mass="40418">MMKKMKKFFAMALSCVMLVSLTACGGGQVTDGEESVVLNVYNWGDYIDPEILDEFTAETGIKVNYEEYATNEEMLAKIQAGTDAYDVIFPSEYMVAYMREHNLLQELNYENIPNQSHLDDRFKNLSYDPNGKYSVPYLWGSLGILYNKTKVTEPVDSWNILWNEKYKGDIVMLDSSRDTIAVALLKLGYSINTQNEEELQKAKEELIKQKPLVRSYEVDNYKNSMASGELAMVVTWAGDAMNLMAENEDLEYALPKEGTNLWFDAIAIPVTSKHKTEAEQFINFMLKPEIAAKNSAYIKYSTTNKDALELLPEEEVTNPNMYPTQPLSELGEVFVDLGEFTEKYDTIWTEIKSY</sequence>
<dbReference type="GO" id="GO:0019808">
    <property type="term" value="F:polyamine binding"/>
    <property type="evidence" value="ECO:0007669"/>
    <property type="project" value="InterPro"/>
</dbReference>
<dbReference type="Pfam" id="PF13416">
    <property type="entry name" value="SBP_bac_8"/>
    <property type="match status" value="1"/>
</dbReference>
<name>D6GPU4_FILAD</name>
<dbReference type="PANTHER" id="PTHR30222">
    <property type="entry name" value="SPERMIDINE/PUTRESCINE-BINDING PERIPLASMIC PROTEIN"/>
    <property type="match status" value="1"/>
</dbReference>
<keyword evidence="4" id="KW-0574">Periplasm</keyword>
<evidence type="ECO:0000256" key="3">
    <source>
        <dbReference type="ARBA" id="ARBA00022729"/>
    </source>
</evidence>
<dbReference type="Proteomes" id="UP000007468">
    <property type="component" value="Chromosome"/>
</dbReference>
<dbReference type="PROSITE" id="PS51257">
    <property type="entry name" value="PROKAR_LIPOPROTEIN"/>
    <property type="match status" value="1"/>
</dbReference>
<dbReference type="KEGG" id="faa:HMPREF0389_00717"/>
<dbReference type="EMBL" id="CP002390">
    <property type="protein sequence ID" value="EFE28797.1"/>
    <property type="molecule type" value="Genomic_DNA"/>
</dbReference>
<feature type="binding site" evidence="5">
    <location>
        <position position="93"/>
    </location>
    <ligand>
        <name>spermidine</name>
        <dbReference type="ChEBI" id="CHEBI:57834"/>
    </ligand>
</feature>
<organism evidence="7 8">
    <name type="scientific">Filifactor alocis (strain ATCC 35896 / CCUG 47790 / D40 B5)</name>
    <name type="common">Fusobacterium alocis</name>
    <dbReference type="NCBI Taxonomy" id="546269"/>
    <lineage>
        <taxon>Bacteria</taxon>
        <taxon>Bacillati</taxon>
        <taxon>Bacillota</taxon>
        <taxon>Clostridia</taxon>
        <taxon>Peptostreptococcales</taxon>
        <taxon>Filifactoraceae</taxon>
        <taxon>Filifactor</taxon>
    </lineage>
</organism>
<accession>D6GPU4</accession>
<protein>
    <submittedName>
        <fullName evidence="7">ABC transporter, solute-binding protein</fullName>
    </submittedName>
</protein>